<dbReference type="GO" id="GO:0018454">
    <property type="term" value="F:acetoacetyl-CoA reductase activity"/>
    <property type="evidence" value="ECO:0007669"/>
    <property type="project" value="UniProtKB-EC"/>
</dbReference>
<dbReference type="InterPro" id="IPR050259">
    <property type="entry name" value="SDR"/>
</dbReference>
<evidence type="ECO:0000259" key="4">
    <source>
        <dbReference type="SMART" id="SM00822"/>
    </source>
</evidence>
<dbReference type="NCBIfam" id="NF009464">
    <property type="entry name" value="PRK12824.1"/>
    <property type="match status" value="1"/>
</dbReference>
<dbReference type="EMBL" id="JBHUIW010000007">
    <property type="protein sequence ID" value="MFD2182139.1"/>
    <property type="molecule type" value="Genomic_DNA"/>
</dbReference>
<dbReference type="SMART" id="SM00822">
    <property type="entry name" value="PKS_KR"/>
    <property type="match status" value="1"/>
</dbReference>
<dbReference type="PROSITE" id="PS00061">
    <property type="entry name" value="ADH_SHORT"/>
    <property type="match status" value="1"/>
</dbReference>
<dbReference type="NCBIfam" id="TIGR01829">
    <property type="entry name" value="AcAcCoA_reduct"/>
    <property type="match status" value="1"/>
</dbReference>
<sequence length="245" mass="26456">MMRVAVITGGMGGLGESISVKMHAAGYRVAVTCSPGNKHVDEWLENQKKEGREFKAYQVDVADYESCKECVAKIAAEVGPVDVLVNNAGITRDSMFRKMTFEQWDAVLRTNLYSVFNMSKQVIDGMLERGWGRIINISSMNGAKGQFGQSNYAATKAGMYGFTKSLALEVGRKGITVNTISPGYLGTKMVLSVPKEVMDTKILPLIPVGRLGSPDEIADIVVFLSSDSAGYITGTDIAANGGQYM</sequence>
<evidence type="ECO:0000313" key="6">
    <source>
        <dbReference type="Proteomes" id="UP001597314"/>
    </source>
</evidence>
<evidence type="ECO:0000313" key="5">
    <source>
        <dbReference type="EMBL" id="MFD2182139.1"/>
    </source>
</evidence>
<protein>
    <submittedName>
        <fullName evidence="5">Acetoacetyl-CoA reductase</fullName>
        <ecNumber evidence="5">1.1.1.36</ecNumber>
    </submittedName>
</protein>
<comment type="similarity">
    <text evidence="1 3">Belongs to the short-chain dehydrogenases/reductases (SDR) family.</text>
</comment>
<comment type="caution">
    <text evidence="5">The sequence shown here is derived from an EMBL/GenBank/DDBJ whole genome shotgun (WGS) entry which is preliminary data.</text>
</comment>
<keyword evidence="2 5" id="KW-0560">Oxidoreductase</keyword>
<dbReference type="PRINTS" id="PR00081">
    <property type="entry name" value="GDHRDH"/>
</dbReference>
<gene>
    <name evidence="5" type="primary">phbB</name>
    <name evidence="5" type="ORF">ACFSOX_08245</name>
</gene>
<dbReference type="RefSeq" id="WP_378477445.1">
    <property type="nucleotide sequence ID" value="NZ_JBHUIW010000007.1"/>
</dbReference>
<dbReference type="PRINTS" id="PR00080">
    <property type="entry name" value="SDRFAMILY"/>
</dbReference>
<dbReference type="InterPro" id="IPR036291">
    <property type="entry name" value="NAD(P)-bd_dom_sf"/>
</dbReference>
<evidence type="ECO:0000256" key="2">
    <source>
        <dbReference type="ARBA" id="ARBA00023002"/>
    </source>
</evidence>
<dbReference type="PANTHER" id="PTHR42879">
    <property type="entry name" value="3-OXOACYL-(ACYL-CARRIER-PROTEIN) REDUCTASE"/>
    <property type="match status" value="1"/>
</dbReference>
<dbReference type="InterPro" id="IPR002347">
    <property type="entry name" value="SDR_fam"/>
</dbReference>
<accession>A0ABW5AGR5</accession>
<dbReference type="InterPro" id="IPR020904">
    <property type="entry name" value="Sc_DH/Rdtase_CS"/>
</dbReference>
<dbReference type="Gene3D" id="3.40.50.720">
    <property type="entry name" value="NAD(P)-binding Rossmann-like Domain"/>
    <property type="match status" value="1"/>
</dbReference>
<reference evidence="6" key="1">
    <citation type="journal article" date="2019" name="Int. J. Syst. Evol. Microbiol.">
        <title>The Global Catalogue of Microorganisms (GCM) 10K type strain sequencing project: providing services to taxonomists for standard genome sequencing and annotation.</title>
        <authorList>
            <consortium name="The Broad Institute Genomics Platform"/>
            <consortium name="The Broad Institute Genome Sequencing Center for Infectious Disease"/>
            <person name="Wu L."/>
            <person name="Ma J."/>
        </authorList>
    </citation>
    <scope>NUCLEOTIDE SEQUENCE [LARGE SCALE GENOMIC DNA]</scope>
    <source>
        <strain evidence="6">CGMCC 1.6774</strain>
    </source>
</reference>
<proteinExistence type="inferred from homology"/>
<evidence type="ECO:0000256" key="3">
    <source>
        <dbReference type="RuleBase" id="RU000363"/>
    </source>
</evidence>
<dbReference type="Proteomes" id="UP001597314">
    <property type="component" value="Unassembled WGS sequence"/>
</dbReference>
<dbReference type="SUPFAM" id="SSF51735">
    <property type="entry name" value="NAD(P)-binding Rossmann-fold domains"/>
    <property type="match status" value="1"/>
</dbReference>
<dbReference type="CDD" id="cd05333">
    <property type="entry name" value="BKR_SDR_c"/>
    <property type="match status" value="1"/>
</dbReference>
<dbReference type="EC" id="1.1.1.36" evidence="5"/>
<dbReference type="PANTHER" id="PTHR42879:SF2">
    <property type="entry name" value="3-OXOACYL-[ACYL-CARRIER-PROTEIN] REDUCTASE FABG"/>
    <property type="match status" value="1"/>
</dbReference>
<dbReference type="InterPro" id="IPR057326">
    <property type="entry name" value="KR_dom"/>
</dbReference>
<feature type="domain" description="Ketoreductase" evidence="4">
    <location>
        <begin position="3"/>
        <end position="183"/>
    </location>
</feature>
<dbReference type="InterPro" id="IPR011283">
    <property type="entry name" value="Acetoacetyl-CoA_reductase"/>
</dbReference>
<evidence type="ECO:0000256" key="1">
    <source>
        <dbReference type="ARBA" id="ARBA00006484"/>
    </source>
</evidence>
<name>A0ABW5AGR5_9BRAD</name>
<dbReference type="NCBIfam" id="NF009466">
    <property type="entry name" value="PRK12826.1-2"/>
    <property type="match status" value="1"/>
</dbReference>
<dbReference type="Pfam" id="PF00106">
    <property type="entry name" value="adh_short"/>
    <property type="match status" value="1"/>
</dbReference>
<organism evidence="5 6">
    <name type="scientific">Rhodoplanes azumiensis</name>
    <dbReference type="NCBI Taxonomy" id="1897628"/>
    <lineage>
        <taxon>Bacteria</taxon>
        <taxon>Pseudomonadati</taxon>
        <taxon>Pseudomonadota</taxon>
        <taxon>Alphaproteobacteria</taxon>
        <taxon>Hyphomicrobiales</taxon>
        <taxon>Nitrobacteraceae</taxon>
        <taxon>Rhodoplanes</taxon>
    </lineage>
</organism>
<keyword evidence="6" id="KW-1185">Reference proteome</keyword>